<protein>
    <recommendedName>
        <fullName evidence="10">Type II secretion system protein M</fullName>
        <shortName evidence="10">T2SS protein M</shortName>
    </recommendedName>
    <alternativeName>
        <fullName evidence="10">General secretion pathway protein M</fullName>
    </alternativeName>
</protein>
<comment type="function">
    <text evidence="10">Inner membrane component of the type II secretion system required for the energy-dependent secretion of extracellular factors such as proteases and toxins from the periplasm.</text>
</comment>
<proteinExistence type="inferred from homology"/>
<reference evidence="13" key="1">
    <citation type="journal article" date="2019" name="Int. J. Syst. Evol. Microbiol.">
        <title>The Global Catalogue of Microorganisms (GCM) 10K type strain sequencing project: providing services to taxonomists for standard genome sequencing and annotation.</title>
        <authorList>
            <consortium name="The Broad Institute Genomics Platform"/>
            <consortium name="The Broad Institute Genome Sequencing Center for Infectious Disease"/>
            <person name="Wu L."/>
            <person name="Ma J."/>
        </authorList>
    </citation>
    <scope>NUCLEOTIDE SEQUENCE [LARGE SCALE GENOMIC DNA]</scope>
    <source>
        <strain evidence="13">KCTC 32239</strain>
    </source>
</reference>
<evidence type="ECO:0000256" key="8">
    <source>
        <dbReference type="ARBA" id="ARBA00022989"/>
    </source>
</evidence>
<comment type="similarity">
    <text evidence="2 10">Belongs to the GSP M family.</text>
</comment>
<dbReference type="EMBL" id="BMYZ01000004">
    <property type="protein sequence ID" value="GGY86878.1"/>
    <property type="molecule type" value="Genomic_DNA"/>
</dbReference>
<gene>
    <name evidence="12" type="ORF">GCM10011613_35090</name>
</gene>
<evidence type="ECO:0000256" key="2">
    <source>
        <dbReference type="ARBA" id="ARBA00010637"/>
    </source>
</evidence>
<evidence type="ECO:0000256" key="6">
    <source>
        <dbReference type="ARBA" id="ARBA00022692"/>
    </source>
</evidence>
<evidence type="ECO:0000256" key="7">
    <source>
        <dbReference type="ARBA" id="ARBA00022927"/>
    </source>
</evidence>
<accession>A0ABQ3B9Y7</accession>
<dbReference type="Pfam" id="PF04612">
    <property type="entry name" value="T2SSM"/>
    <property type="match status" value="1"/>
</dbReference>
<evidence type="ECO:0000313" key="12">
    <source>
        <dbReference type="EMBL" id="GGY86878.1"/>
    </source>
</evidence>
<dbReference type="InterPro" id="IPR007690">
    <property type="entry name" value="T2SS_GspM"/>
</dbReference>
<evidence type="ECO:0000313" key="13">
    <source>
        <dbReference type="Proteomes" id="UP000619761"/>
    </source>
</evidence>
<keyword evidence="7 10" id="KW-0653">Protein transport</keyword>
<keyword evidence="13" id="KW-1185">Reference proteome</keyword>
<dbReference type="SUPFAM" id="SSF103054">
    <property type="entry name" value="General secretion pathway protein M, EpsM"/>
    <property type="match status" value="1"/>
</dbReference>
<dbReference type="Proteomes" id="UP000619761">
    <property type="component" value="Unassembled WGS sequence"/>
</dbReference>
<organism evidence="12 13">
    <name type="scientific">Cellvibrio zantedeschiae</name>
    <dbReference type="NCBI Taxonomy" id="1237077"/>
    <lineage>
        <taxon>Bacteria</taxon>
        <taxon>Pseudomonadati</taxon>
        <taxon>Pseudomonadota</taxon>
        <taxon>Gammaproteobacteria</taxon>
        <taxon>Cellvibrionales</taxon>
        <taxon>Cellvibrionaceae</taxon>
        <taxon>Cellvibrio</taxon>
    </lineage>
</organism>
<feature type="transmembrane region" description="Helical" evidence="11">
    <location>
        <begin position="20"/>
        <end position="39"/>
    </location>
</feature>
<keyword evidence="6 11" id="KW-0812">Transmembrane</keyword>
<keyword evidence="4 10" id="KW-1003">Cell membrane</keyword>
<dbReference type="PIRSF" id="PIRSF006291">
    <property type="entry name" value="GspM"/>
    <property type="match status" value="1"/>
</dbReference>
<dbReference type="InterPro" id="IPR023229">
    <property type="entry name" value="T2SS_M_periplasmic_sf"/>
</dbReference>
<keyword evidence="8 11" id="KW-1133">Transmembrane helix</keyword>
<evidence type="ECO:0000256" key="5">
    <source>
        <dbReference type="ARBA" id="ARBA00022519"/>
    </source>
</evidence>
<evidence type="ECO:0000256" key="9">
    <source>
        <dbReference type="ARBA" id="ARBA00023136"/>
    </source>
</evidence>
<keyword evidence="5 10" id="KW-0997">Cell inner membrane</keyword>
<evidence type="ECO:0000256" key="4">
    <source>
        <dbReference type="ARBA" id="ARBA00022475"/>
    </source>
</evidence>
<dbReference type="Gene3D" id="3.30.1360.100">
    <property type="entry name" value="General secretion pathway protein M, EpsM"/>
    <property type="match status" value="1"/>
</dbReference>
<comment type="caution">
    <text evidence="12">The sequence shown here is derived from an EMBL/GenBank/DDBJ whole genome shotgun (WGS) entry which is preliminary data.</text>
</comment>
<comment type="subcellular location">
    <subcellularLocation>
        <location evidence="1">Cell inner membrane</location>
        <topology evidence="1">Single-pass membrane protein</topology>
    </subcellularLocation>
</comment>
<evidence type="ECO:0000256" key="10">
    <source>
        <dbReference type="PIRNR" id="PIRNR006291"/>
    </source>
</evidence>
<dbReference type="RefSeq" id="WP_189421035.1">
    <property type="nucleotide sequence ID" value="NZ_BMYZ01000004.1"/>
</dbReference>
<keyword evidence="3 10" id="KW-0813">Transport</keyword>
<name>A0ABQ3B9Y7_9GAMM</name>
<evidence type="ECO:0000256" key="3">
    <source>
        <dbReference type="ARBA" id="ARBA00022448"/>
    </source>
</evidence>
<evidence type="ECO:0000256" key="11">
    <source>
        <dbReference type="SAM" id="Phobius"/>
    </source>
</evidence>
<evidence type="ECO:0000256" key="1">
    <source>
        <dbReference type="ARBA" id="ARBA00004377"/>
    </source>
</evidence>
<keyword evidence="9 10" id="KW-0472">Membrane</keyword>
<sequence length="159" mass="17638">MEKLLSTLSQFNRREQMTLLFGALLIAAYVLWLAVLSPLKHKRDSLLQTVTNTQQSLGKVQLLARQYEVLSQQSNQANNGGDISGLLDASLRDNGITMTSFTPGAGGEVRVRVDRIASDVLMQWLYDLEVKYHIAIRELSITASNDPGLVSVNLRLVKP</sequence>